<reference evidence="4" key="1">
    <citation type="submission" date="2023-07" db="EMBL/GenBank/DDBJ databases">
        <authorList>
            <person name="Stuckert A."/>
        </authorList>
    </citation>
    <scope>NUCLEOTIDE SEQUENCE</scope>
</reference>
<name>A0ABN9LQ95_9NEOB</name>
<dbReference type="Pfam" id="PF00147">
    <property type="entry name" value="Fibrinogen_C"/>
    <property type="match status" value="1"/>
</dbReference>
<feature type="region of interest" description="Disordered" evidence="2">
    <location>
        <begin position="47"/>
        <end position="68"/>
    </location>
</feature>
<evidence type="ECO:0000256" key="2">
    <source>
        <dbReference type="SAM" id="MobiDB-lite"/>
    </source>
</evidence>
<dbReference type="Gene3D" id="3.90.215.10">
    <property type="entry name" value="Gamma Fibrinogen, chain A, domain 1"/>
    <property type="match status" value="1"/>
</dbReference>
<evidence type="ECO:0000259" key="3">
    <source>
        <dbReference type="PROSITE" id="PS51406"/>
    </source>
</evidence>
<evidence type="ECO:0000313" key="5">
    <source>
        <dbReference type="Proteomes" id="UP001176940"/>
    </source>
</evidence>
<accession>A0ABN9LQ95</accession>
<comment type="caution">
    <text evidence="4">The sequence shown here is derived from an EMBL/GenBank/DDBJ whole genome shotgun (WGS) entry which is preliminary data.</text>
</comment>
<dbReference type="Proteomes" id="UP001176940">
    <property type="component" value="Unassembled WGS sequence"/>
</dbReference>
<dbReference type="InterPro" id="IPR050373">
    <property type="entry name" value="Fibrinogen_C-term_domain"/>
</dbReference>
<dbReference type="PROSITE" id="PS51406">
    <property type="entry name" value="FIBRINOGEN_C_2"/>
    <property type="match status" value="1"/>
</dbReference>
<dbReference type="InterPro" id="IPR020837">
    <property type="entry name" value="Fibrinogen_CS"/>
</dbReference>
<organism evidence="4 5">
    <name type="scientific">Ranitomeya imitator</name>
    <name type="common">mimic poison frog</name>
    <dbReference type="NCBI Taxonomy" id="111125"/>
    <lineage>
        <taxon>Eukaryota</taxon>
        <taxon>Metazoa</taxon>
        <taxon>Chordata</taxon>
        <taxon>Craniata</taxon>
        <taxon>Vertebrata</taxon>
        <taxon>Euteleostomi</taxon>
        <taxon>Amphibia</taxon>
        <taxon>Batrachia</taxon>
        <taxon>Anura</taxon>
        <taxon>Neobatrachia</taxon>
        <taxon>Hyloidea</taxon>
        <taxon>Dendrobatidae</taxon>
        <taxon>Dendrobatinae</taxon>
        <taxon>Ranitomeya</taxon>
    </lineage>
</organism>
<dbReference type="SMART" id="SM00186">
    <property type="entry name" value="FBG"/>
    <property type="match status" value="1"/>
</dbReference>
<dbReference type="PANTHER" id="PTHR19143">
    <property type="entry name" value="FIBRINOGEN/TENASCIN/ANGIOPOEITIN"/>
    <property type="match status" value="1"/>
</dbReference>
<dbReference type="EMBL" id="CAUEEQ010027184">
    <property type="protein sequence ID" value="CAJ0947748.1"/>
    <property type="molecule type" value="Genomic_DNA"/>
</dbReference>
<keyword evidence="5" id="KW-1185">Reference proteome</keyword>
<dbReference type="InterPro" id="IPR002181">
    <property type="entry name" value="Fibrinogen_a/b/g_C_dom"/>
</dbReference>
<proteinExistence type="predicted"/>
<dbReference type="PANTHER" id="PTHR19143:SF464">
    <property type="entry name" value="FICOLIN-LIKE ISOFORM X1"/>
    <property type="match status" value="1"/>
</dbReference>
<evidence type="ECO:0000313" key="4">
    <source>
        <dbReference type="EMBL" id="CAJ0947748.1"/>
    </source>
</evidence>
<protein>
    <recommendedName>
        <fullName evidence="3">Fibrinogen C-terminal domain-containing protein</fullName>
    </recommendedName>
</protein>
<dbReference type="SUPFAM" id="SSF56496">
    <property type="entry name" value="Fibrinogen C-terminal domain-like"/>
    <property type="match status" value="1"/>
</dbReference>
<feature type="domain" description="Fibrinogen C-terminal" evidence="3">
    <location>
        <begin position="69"/>
        <end position="318"/>
    </location>
</feature>
<dbReference type="PROSITE" id="PS00514">
    <property type="entry name" value="FIBRINOGEN_C_1"/>
    <property type="match status" value="1"/>
</dbReference>
<gene>
    <name evidence="4" type="ORF">RIMI_LOCUS11809549</name>
</gene>
<dbReference type="CDD" id="cd00087">
    <property type="entry name" value="FReD"/>
    <property type="match status" value="1"/>
</dbReference>
<evidence type="ECO:0000256" key="1">
    <source>
        <dbReference type="ARBA" id="ARBA00023157"/>
    </source>
</evidence>
<dbReference type="InterPro" id="IPR014716">
    <property type="entry name" value="Fibrinogen_a/b/g_C_1"/>
</dbReference>
<keyword evidence="1" id="KW-1015">Disulfide bond</keyword>
<dbReference type="InterPro" id="IPR036056">
    <property type="entry name" value="Fibrinogen-like_C"/>
</dbReference>
<sequence>MEEKDKKKIPFFCLRLCGQSNSAISMYKGWAGRTTYCAKTPYTMESGDNGLPGKPGEPGEKGDKGGSCPKEFTGAKNCKELKDGGFHLTGWYTIYPDGRRPLAVLCDMDTDGGGWIVFQRRIDGSVDFNRDWNSYQWGFGSQLSEFWLGNEHLHRLTSSGSYQLRFDLEDFKGNRTYATYSNFKIDGESDQFTLRYGSFIGGEAGYIGGLSTALQNPVDKPLKAVAASYIRKCNSLEQQKNQAFSTRDQNNDKSTKAGQSCAEYFKGGWWFESCHLSHLNGEYVEGEHNTKGKGIIWFHFRGNYYSLKSSEIKFRPTKK</sequence>
<dbReference type="NCBIfam" id="NF040941">
    <property type="entry name" value="GGGWT_bact"/>
    <property type="match status" value="1"/>
</dbReference>